<reference evidence="1" key="1">
    <citation type="journal article" date="2014" name="Front. Microbiol.">
        <title>High frequency of phylogenetically diverse reductive dehalogenase-homologous genes in deep subseafloor sedimentary metagenomes.</title>
        <authorList>
            <person name="Kawai M."/>
            <person name="Futagami T."/>
            <person name="Toyoda A."/>
            <person name="Takaki Y."/>
            <person name="Nishi S."/>
            <person name="Hori S."/>
            <person name="Arai W."/>
            <person name="Tsubouchi T."/>
            <person name="Morono Y."/>
            <person name="Uchiyama I."/>
            <person name="Ito T."/>
            <person name="Fujiyama A."/>
            <person name="Inagaki F."/>
            <person name="Takami H."/>
        </authorList>
    </citation>
    <scope>NUCLEOTIDE SEQUENCE</scope>
    <source>
        <strain evidence="1">Expedition CK06-06</strain>
    </source>
</reference>
<comment type="caution">
    <text evidence="1">The sequence shown here is derived from an EMBL/GenBank/DDBJ whole genome shotgun (WGS) entry which is preliminary data.</text>
</comment>
<gene>
    <name evidence="1" type="ORF">S12H4_57688</name>
</gene>
<dbReference type="EMBL" id="BARW01037349">
    <property type="protein sequence ID" value="GAJ24160.1"/>
    <property type="molecule type" value="Genomic_DNA"/>
</dbReference>
<protein>
    <submittedName>
        <fullName evidence="1">Uncharacterized protein</fullName>
    </submittedName>
</protein>
<name>X1W2R4_9ZZZZ</name>
<feature type="non-terminal residue" evidence="1">
    <location>
        <position position="1"/>
    </location>
</feature>
<sequence length="47" mass="5210">KPGDPEPDFIPYIRVDRVNYSDGSHPENFVIGGLKNLCVLHGKTKSV</sequence>
<evidence type="ECO:0000313" key="1">
    <source>
        <dbReference type="EMBL" id="GAJ24160.1"/>
    </source>
</evidence>
<organism evidence="1">
    <name type="scientific">marine sediment metagenome</name>
    <dbReference type="NCBI Taxonomy" id="412755"/>
    <lineage>
        <taxon>unclassified sequences</taxon>
        <taxon>metagenomes</taxon>
        <taxon>ecological metagenomes</taxon>
    </lineage>
</organism>
<dbReference type="AlphaFoldDB" id="X1W2R4"/>
<proteinExistence type="predicted"/>
<accession>X1W2R4</accession>